<protein>
    <submittedName>
        <fullName evidence="13">NADPH-glutathione reductase</fullName>
    </submittedName>
</protein>
<dbReference type="PROSITE" id="PS00076">
    <property type="entry name" value="PYRIDINE_REDOX_1"/>
    <property type="match status" value="1"/>
</dbReference>
<dbReference type="AlphaFoldDB" id="A0A1G8X956"/>
<dbReference type="InterPro" id="IPR006322">
    <property type="entry name" value="Glutathione_Rdtase_euk/bac"/>
</dbReference>
<feature type="disulfide bond" description="Redox-active" evidence="9">
    <location>
        <begin position="44"/>
        <end position="49"/>
    </location>
</feature>
<gene>
    <name evidence="13" type="ORF">SAMN04488098_100617</name>
</gene>
<feature type="domain" description="FAD/NAD(P)-binding" evidence="12">
    <location>
        <begin position="7"/>
        <end position="321"/>
    </location>
</feature>
<keyword evidence="2 10" id="KW-0285">Flavoprotein</keyword>
<feature type="domain" description="Pyridine nucleotide-disulphide oxidoreductase dimerisation" evidence="11">
    <location>
        <begin position="342"/>
        <end position="452"/>
    </location>
</feature>
<keyword evidence="3 8" id="KW-0274">FAD</keyword>
<feature type="binding site" evidence="8">
    <location>
        <position position="306"/>
    </location>
    <ligand>
        <name>FAD</name>
        <dbReference type="ChEBI" id="CHEBI:57692"/>
    </ligand>
</feature>
<keyword evidence="4 10" id="KW-0560">Oxidoreductase</keyword>
<dbReference type="InterPro" id="IPR001100">
    <property type="entry name" value="Pyr_nuc-diS_OxRdtase"/>
</dbReference>
<dbReference type="GO" id="GO:0050661">
    <property type="term" value="F:NADP binding"/>
    <property type="evidence" value="ECO:0007669"/>
    <property type="project" value="InterPro"/>
</dbReference>
<dbReference type="NCBIfam" id="NF004776">
    <property type="entry name" value="PRK06116.1"/>
    <property type="match status" value="1"/>
</dbReference>
<dbReference type="PANTHER" id="PTHR42737:SF2">
    <property type="entry name" value="GLUTATHIONE REDUCTASE"/>
    <property type="match status" value="1"/>
</dbReference>
<evidence type="ECO:0000256" key="7">
    <source>
        <dbReference type="PIRSR" id="PIRSR000350-2"/>
    </source>
</evidence>
<accession>A0A1G8X956</accession>
<feature type="binding site" evidence="8">
    <location>
        <position position="53"/>
    </location>
    <ligand>
        <name>FAD</name>
        <dbReference type="ChEBI" id="CHEBI:57692"/>
    </ligand>
</feature>
<evidence type="ECO:0000256" key="1">
    <source>
        <dbReference type="ARBA" id="ARBA00007532"/>
    </source>
</evidence>
<dbReference type="Gene3D" id="3.50.50.60">
    <property type="entry name" value="FAD/NAD(P)-binding domain"/>
    <property type="match status" value="2"/>
</dbReference>
<dbReference type="InterPro" id="IPR004099">
    <property type="entry name" value="Pyr_nucl-diS_OxRdtase_dimer"/>
</dbReference>
<dbReference type="STRING" id="426701.SAMN04488098_100617"/>
<dbReference type="PANTHER" id="PTHR42737">
    <property type="entry name" value="GLUTATHIONE REDUCTASE"/>
    <property type="match status" value="1"/>
</dbReference>
<comment type="cofactor">
    <cofactor evidence="8">
        <name>FAD</name>
        <dbReference type="ChEBI" id="CHEBI:57692"/>
    </cofactor>
    <text evidence="8">Binds 1 FAD per subunit.</text>
</comment>
<evidence type="ECO:0000259" key="12">
    <source>
        <dbReference type="Pfam" id="PF07992"/>
    </source>
</evidence>
<dbReference type="PRINTS" id="PR00368">
    <property type="entry name" value="FADPNR"/>
</dbReference>
<reference evidence="14" key="1">
    <citation type="submission" date="2016-10" db="EMBL/GenBank/DDBJ databases">
        <authorList>
            <person name="Varghese N."/>
            <person name="Submissions S."/>
        </authorList>
    </citation>
    <scope>NUCLEOTIDE SEQUENCE [LARGE SCALE GENOMIC DNA]</scope>
    <source>
        <strain evidence="14">DSM 19181</strain>
    </source>
</reference>
<dbReference type="NCBIfam" id="TIGR01421">
    <property type="entry name" value="gluta_reduc_1"/>
    <property type="match status" value="1"/>
</dbReference>
<evidence type="ECO:0000256" key="8">
    <source>
        <dbReference type="PIRSR" id="PIRSR000350-3"/>
    </source>
</evidence>
<evidence type="ECO:0000256" key="3">
    <source>
        <dbReference type="ARBA" id="ARBA00022827"/>
    </source>
</evidence>
<dbReference type="PIRSF" id="PIRSF000350">
    <property type="entry name" value="Mercury_reductase_MerA"/>
    <property type="match status" value="1"/>
</dbReference>
<organism evidence="13 14">
    <name type="scientific">Alkalibacterium thalassium</name>
    <dbReference type="NCBI Taxonomy" id="426701"/>
    <lineage>
        <taxon>Bacteria</taxon>
        <taxon>Bacillati</taxon>
        <taxon>Bacillota</taxon>
        <taxon>Bacilli</taxon>
        <taxon>Lactobacillales</taxon>
        <taxon>Carnobacteriaceae</taxon>
        <taxon>Alkalibacterium</taxon>
    </lineage>
</organism>
<dbReference type="Pfam" id="PF02852">
    <property type="entry name" value="Pyr_redox_dim"/>
    <property type="match status" value="1"/>
</dbReference>
<feature type="binding site" evidence="8">
    <location>
        <position position="265"/>
    </location>
    <ligand>
        <name>NAD(+)</name>
        <dbReference type="ChEBI" id="CHEBI:57540"/>
    </ligand>
</feature>
<evidence type="ECO:0000256" key="4">
    <source>
        <dbReference type="ARBA" id="ARBA00023002"/>
    </source>
</evidence>
<keyword evidence="6 10" id="KW-0676">Redox-active center</keyword>
<dbReference type="GO" id="GO:0034599">
    <property type="term" value="P:cellular response to oxidative stress"/>
    <property type="evidence" value="ECO:0007669"/>
    <property type="project" value="TreeGrafter"/>
</dbReference>
<dbReference type="RefSeq" id="WP_091265111.1">
    <property type="nucleotide sequence ID" value="NZ_FNFK01000006.1"/>
</dbReference>
<evidence type="ECO:0000259" key="11">
    <source>
        <dbReference type="Pfam" id="PF02852"/>
    </source>
</evidence>
<dbReference type="OrthoDB" id="9800167at2"/>
<proteinExistence type="inferred from homology"/>
<feature type="binding site" evidence="8">
    <location>
        <begin position="177"/>
        <end position="184"/>
    </location>
    <ligand>
        <name>NAD(+)</name>
        <dbReference type="ChEBI" id="CHEBI:57540"/>
    </ligand>
</feature>
<dbReference type="GO" id="GO:0045454">
    <property type="term" value="P:cell redox homeostasis"/>
    <property type="evidence" value="ECO:0007669"/>
    <property type="project" value="InterPro"/>
</dbReference>
<keyword evidence="14" id="KW-1185">Reference proteome</keyword>
<dbReference type="GO" id="GO:0005829">
    <property type="term" value="C:cytosol"/>
    <property type="evidence" value="ECO:0007669"/>
    <property type="project" value="TreeGrafter"/>
</dbReference>
<dbReference type="InterPro" id="IPR012999">
    <property type="entry name" value="Pyr_OxRdtase_I_AS"/>
</dbReference>
<dbReference type="InterPro" id="IPR036188">
    <property type="entry name" value="FAD/NAD-bd_sf"/>
</dbReference>
<dbReference type="Proteomes" id="UP000199433">
    <property type="component" value="Unassembled WGS sequence"/>
</dbReference>
<dbReference type="GO" id="GO:0006749">
    <property type="term" value="P:glutathione metabolic process"/>
    <property type="evidence" value="ECO:0007669"/>
    <property type="project" value="InterPro"/>
</dbReference>
<dbReference type="PRINTS" id="PR00411">
    <property type="entry name" value="PNDRDTASEI"/>
</dbReference>
<comment type="similarity">
    <text evidence="1 10">Belongs to the class-I pyridine nucleotide-disulfide oxidoreductase family.</text>
</comment>
<keyword evidence="8" id="KW-0547">Nucleotide-binding</keyword>
<dbReference type="InterPro" id="IPR016156">
    <property type="entry name" value="FAD/NAD-linked_Rdtase_dimer_sf"/>
</dbReference>
<dbReference type="GO" id="GO:0004362">
    <property type="term" value="F:glutathione-disulfide reductase (NADPH) activity"/>
    <property type="evidence" value="ECO:0007669"/>
    <property type="project" value="InterPro"/>
</dbReference>
<dbReference type="InterPro" id="IPR046952">
    <property type="entry name" value="GSHR/TRXR-like"/>
</dbReference>
<evidence type="ECO:0000256" key="5">
    <source>
        <dbReference type="ARBA" id="ARBA00023157"/>
    </source>
</evidence>
<evidence type="ECO:0000313" key="13">
    <source>
        <dbReference type="EMBL" id="SDJ87188.1"/>
    </source>
</evidence>
<feature type="active site" description="Proton acceptor" evidence="7">
    <location>
        <position position="442"/>
    </location>
</feature>
<sequence>MTRTKEYDYLVIGGGSGGIASANRAGMHGAKVGLIEEHNLGGTCVNLGCVPKKVMWYVAEMMESIDHYAEGYGLEFGNKPKLNFKKMVENRDKYIKFLHGAYKKGLDSNKVDLIRGRAVFVDESTVKVDGKTYTAEHIMIATGGKPKRLPIPGGEYGMVSDDIFDLEKLPGSIAVIGGGYIGVEMSGIFHAMGVDTHLFVRKPQPLYNFDSIICEGFSELAGAEGRKIQTNKTVTEVKKLGEDKYELVFDDGSTHETEMVLWATGRTPNTEGLNLEAAGVNLYPGGYIEVDQYQNTTGNNVYAVGDVTGRVELTPVAIAAGRQLSERLFNNKKNAKVDYDNIPTVIFTHPPIGTVGMTEEQVYDLYPEEYIKIYKTSFTSMHSSITGHRQKAYMKLVCVGKNEKVVGLHGIGKGMDEILQGFAVAIQMGATKKDFDRTIAIHPTAAEEFVTMK</sequence>
<dbReference type="SUPFAM" id="SSF55424">
    <property type="entry name" value="FAD/NAD-linked reductases, dimerisation (C-terminal) domain"/>
    <property type="match status" value="1"/>
</dbReference>
<dbReference type="FunFam" id="3.30.390.30:FF:000003">
    <property type="entry name" value="Glutathione reductase"/>
    <property type="match status" value="1"/>
</dbReference>
<evidence type="ECO:0000256" key="10">
    <source>
        <dbReference type="RuleBase" id="RU003691"/>
    </source>
</evidence>
<dbReference type="SUPFAM" id="SSF51905">
    <property type="entry name" value="FAD/NAD(P)-binding domain"/>
    <property type="match status" value="1"/>
</dbReference>
<keyword evidence="8" id="KW-0520">NAD</keyword>
<dbReference type="Gene3D" id="3.30.390.30">
    <property type="match status" value="1"/>
</dbReference>
<evidence type="ECO:0000313" key="14">
    <source>
        <dbReference type="Proteomes" id="UP000199433"/>
    </source>
</evidence>
<dbReference type="EMBL" id="FNFK01000006">
    <property type="protein sequence ID" value="SDJ87188.1"/>
    <property type="molecule type" value="Genomic_DNA"/>
</dbReference>
<dbReference type="InterPro" id="IPR023753">
    <property type="entry name" value="FAD/NAD-binding_dom"/>
</dbReference>
<dbReference type="Pfam" id="PF07992">
    <property type="entry name" value="Pyr_redox_2"/>
    <property type="match status" value="1"/>
</dbReference>
<evidence type="ECO:0000256" key="6">
    <source>
        <dbReference type="ARBA" id="ARBA00023284"/>
    </source>
</evidence>
<name>A0A1G8X956_9LACT</name>
<keyword evidence="5" id="KW-1015">Disulfide bond</keyword>
<dbReference type="GO" id="GO:0050660">
    <property type="term" value="F:flavin adenine dinucleotide binding"/>
    <property type="evidence" value="ECO:0007669"/>
    <property type="project" value="InterPro"/>
</dbReference>
<evidence type="ECO:0000256" key="9">
    <source>
        <dbReference type="PIRSR" id="PIRSR000350-4"/>
    </source>
</evidence>
<evidence type="ECO:0000256" key="2">
    <source>
        <dbReference type="ARBA" id="ARBA00022630"/>
    </source>
</evidence>